<keyword evidence="2" id="KW-1185">Reference proteome</keyword>
<organism evidence="1 2">
    <name type="scientific">Parasponia andersonii</name>
    <name type="common">Sponia andersonii</name>
    <dbReference type="NCBI Taxonomy" id="3476"/>
    <lineage>
        <taxon>Eukaryota</taxon>
        <taxon>Viridiplantae</taxon>
        <taxon>Streptophyta</taxon>
        <taxon>Embryophyta</taxon>
        <taxon>Tracheophyta</taxon>
        <taxon>Spermatophyta</taxon>
        <taxon>Magnoliopsida</taxon>
        <taxon>eudicotyledons</taxon>
        <taxon>Gunneridae</taxon>
        <taxon>Pentapetalae</taxon>
        <taxon>rosids</taxon>
        <taxon>fabids</taxon>
        <taxon>Rosales</taxon>
        <taxon>Cannabaceae</taxon>
        <taxon>Parasponia</taxon>
    </lineage>
</organism>
<sequence>MTLTHGCAKKDTRALGSGRAQRSTHAAQAEHVHWGSCPSSRETCARMLNKTKPLQRVVGFVPSSCPSRVCERYVNSPAEVLTYAGLSSAALGSWGCQLPHSTSAECERKHLDPRVCVLVLAD</sequence>
<evidence type="ECO:0000313" key="1">
    <source>
        <dbReference type="EMBL" id="PON78554.1"/>
    </source>
</evidence>
<name>A0A2P5DZ34_PARAD</name>
<gene>
    <name evidence="1" type="ORF">PanWU01x14_018120</name>
</gene>
<dbReference type="EMBL" id="JXTB01000008">
    <property type="protein sequence ID" value="PON78554.1"/>
    <property type="molecule type" value="Genomic_DNA"/>
</dbReference>
<evidence type="ECO:0000313" key="2">
    <source>
        <dbReference type="Proteomes" id="UP000237105"/>
    </source>
</evidence>
<comment type="caution">
    <text evidence="1">The sequence shown here is derived from an EMBL/GenBank/DDBJ whole genome shotgun (WGS) entry which is preliminary data.</text>
</comment>
<dbReference type="Proteomes" id="UP000237105">
    <property type="component" value="Unassembled WGS sequence"/>
</dbReference>
<proteinExistence type="predicted"/>
<accession>A0A2P5DZ34</accession>
<reference evidence="2" key="1">
    <citation type="submission" date="2016-06" db="EMBL/GenBank/DDBJ databases">
        <title>Parallel loss of symbiosis genes in relatives of nitrogen-fixing non-legume Parasponia.</title>
        <authorList>
            <person name="Van Velzen R."/>
            <person name="Holmer R."/>
            <person name="Bu F."/>
            <person name="Rutten L."/>
            <person name="Van Zeijl A."/>
            <person name="Liu W."/>
            <person name="Santuari L."/>
            <person name="Cao Q."/>
            <person name="Sharma T."/>
            <person name="Shen D."/>
            <person name="Roswanjaya Y."/>
            <person name="Wardhani T."/>
            <person name="Kalhor M.S."/>
            <person name="Jansen J."/>
            <person name="Van den Hoogen J."/>
            <person name="Gungor B."/>
            <person name="Hartog M."/>
            <person name="Hontelez J."/>
            <person name="Verver J."/>
            <person name="Yang W.-C."/>
            <person name="Schijlen E."/>
            <person name="Repin R."/>
            <person name="Schilthuizen M."/>
            <person name="Schranz E."/>
            <person name="Heidstra R."/>
            <person name="Miyata K."/>
            <person name="Fedorova E."/>
            <person name="Kohlen W."/>
            <person name="Bisseling T."/>
            <person name="Smit S."/>
            <person name="Geurts R."/>
        </authorList>
    </citation>
    <scope>NUCLEOTIDE SEQUENCE [LARGE SCALE GENOMIC DNA]</scope>
    <source>
        <strain evidence="2">cv. WU1-14</strain>
    </source>
</reference>
<dbReference type="AlphaFoldDB" id="A0A2P5DZ34"/>
<protein>
    <submittedName>
        <fullName evidence="1">Uncharacterized protein</fullName>
    </submittedName>
</protein>